<dbReference type="Proteomes" id="UP000186469">
    <property type="component" value="Unassembled WGS sequence"/>
</dbReference>
<name>A0A1M7T829_9BACT</name>
<gene>
    <name evidence="4" type="ORF">SAMN02745728_01706</name>
</gene>
<feature type="compositionally biased region" description="Low complexity" evidence="2">
    <location>
        <begin position="44"/>
        <end position="57"/>
    </location>
</feature>
<keyword evidence="1" id="KW-0175">Coiled coil</keyword>
<dbReference type="RefSeq" id="WP_072697398.1">
    <property type="nucleotide sequence ID" value="NZ_FRDI01000008.1"/>
</dbReference>
<feature type="domain" description="Phage MuF C-terminal" evidence="3">
    <location>
        <begin position="892"/>
        <end position="985"/>
    </location>
</feature>
<evidence type="ECO:0000313" key="4">
    <source>
        <dbReference type="EMBL" id="SHN66890.1"/>
    </source>
</evidence>
<dbReference type="EMBL" id="FRDI01000008">
    <property type="protein sequence ID" value="SHN66890.1"/>
    <property type="molecule type" value="Genomic_DNA"/>
</dbReference>
<evidence type="ECO:0000259" key="3">
    <source>
        <dbReference type="Pfam" id="PF18819"/>
    </source>
</evidence>
<evidence type="ECO:0000256" key="1">
    <source>
        <dbReference type="SAM" id="Coils"/>
    </source>
</evidence>
<dbReference type="Pfam" id="PF18819">
    <property type="entry name" value="MuF_C"/>
    <property type="match status" value="1"/>
</dbReference>
<dbReference type="OrthoDB" id="270332at2"/>
<protein>
    <recommendedName>
        <fullName evidence="3">Phage MuF C-terminal domain-containing protein</fullName>
    </recommendedName>
</protein>
<reference evidence="4 5" key="1">
    <citation type="submission" date="2016-12" db="EMBL/GenBank/DDBJ databases">
        <authorList>
            <person name="Song W.-J."/>
            <person name="Kurnit D.M."/>
        </authorList>
    </citation>
    <scope>NUCLEOTIDE SEQUENCE [LARGE SCALE GENOMIC DNA]</scope>
    <source>
        <strain evidence="4 5">DSM 11393</strain>
    </source>
</reference>
<proteinExistence type="predicted"/>
<evidence type="ECO:0000313" key="5">
    <source>
        <dbReference type="Proteomes" id="UP000186469"/>
    </source>
</evidence>
<feature type="coiled-coil region" evidence="1">
    <location>
        <begin position="563"/>
        <end position="597"/>
    </location>
</feature>
<feature type="region of interest" description="Disordered" evidence="2">
    <location>
        <begin position="1"/>
        <end position="59"/>
    </location>
</feature>
<dbReference type="STRING" id="1121455.SAMN02745728_01706"/>
<keyword evidence="5" id="KW-1185">Reference proteome</keyword>
<organism evidence="4 5">
    <name type="scientific">Desulfovibrio litoralis DSM 11393</name>
    <dbReference type="NCBI Taxonomy" id="1121455"/>
    <lineage>
        <taxon>Bacteria</taxon>
        <taxon>Pseudomonadati</taxon>
        <taxon>Thermodesulfobacteriota</taxon>
        <taxon>Desulfovibrionia</taxon>
        <taxon>Desulfovibrionales</taxon>
        <taxon>Desulfovibrionaceae</taxon>
        <taxon>Desulfovibrio</taxon>
    </lineage>
</organism>
<dbReference type="InterPro" id="IPR041131">
    <property type="entry name" value="MuF_C"/>
</dbReference>
<sequence>MSLIIEKQQDQNQPNENNNYLYSPRDEETGEDNSFTPPTPPQPVQQTAEPQQVQPLQPKQHKWITKADVERSVMPAIIASEGLTLNNIVQSKTLSKELNLTPEVISQNIAKAEQMALVKRLEQMPAVNNWVAESTENAIIYKEDTAIGKTASFYDENSIKRSIEDIENSAPFKKEFDRWTGSTRESFYHSSGFALSHLGNVFKAIGFDNDNVATKNAYLLRDTLYKYATEERDHLKTSVKSLKVSDFETWDSFTNSSLFNSDFYSEGISDLIGGMTPGLLVTAMGGGNFGYGVMGMSDGGSLEKELLSQGVAPETALSASTAQMGISAILDKVGLEGVFKKNLNKATNSLAKKTINKATATVVAGGREGVTEYLQDLARPLATSWALGENIEQATTRFLNAAKQLDSLVLAFLFGGAGNIGYQATSALQQKQIETQVNDTQEKLKTLDELASESKTRELMPEKFEEFAERASEHSDMKDVYINAETFFQSDIINNEPLLDKLGIDQNMAYTALALGDSIKVPLAKYQTYIAGTPVSDQLKEGVKFSEQDYTVKESKEFSEHEAEKALNVNEEYTALNNELELEKQRHREMLTGAIQQSPNLFTELSSREGGVEEYINTWLHMFENGATRIGGGSLESTLERFKRIKEIKTEAFGGNTKTETNGDINTDDSILTLKDTKNWTEEQFATLTPKQLASLEEEYNQTVAKEVFGKDLLKDKDPRIKHVWGTIDGKSLKRNHPYAYKEIVRNYGVGIFGNAKKGAVGIDVAAQSLVNEKLAPLDFDEEALVSLLSAPRQKIGNVLYQEDTDLTPAFLPELVKKSAELETKEQQAIDYGRRVKEASKKWAEGLNKLQSEKPKANEVLQAGRTSEVLKALGVKDLPTIMLANKMKSVLEDKGLPLSFIKTIPEQLASPVMVFDSKTQADSLVVLTDYIHEGMPVVVAIHLNTVHGNIEVNKIASIHGRSGKAGFIKEQIQSGNLRYWNKNKSFTLNRALSGLQLPTVMFNAKRFDDNKILTDKDIVKPIYEEEFYQDKKTAKPPRGSLKVADDGYTVTLSENANVSTLFHETAHYFLLEIKHMVDNGLVDESLQADYQTILDYLEVKNNNINRDQHEEFAKAVESYLMEGNAPNSKLAKAFARFKRWLTNLYKNSLQLKVPLNDGIRGVFDRLIANEVEVRQTAYNNELNDLTNKQLDALGVVGPDRSFVKSLMEQAIEKATEKRFIRNTKNRRERLKGFAQEAKTELEKQQVYKLRKDLGNKDANGEVKALDKETIAALFGVETANKLQKKLKVGSLKNQGGNPAKIAKEYGYKNVDEMVADLLNSAPISYHINEIVKKRNAQFEKNNIDPEALLLEQEEIETQFAFINRHVAKLNGSEHIEQAKIDDAAVIKMQGMPLSRAVSHKSFLNAMRFARRRELLAISKGEWKTAYESGLQVRFNLAFAKLALENQKNIDTFTKSVKSFVNNKKADPNARYMVMALGLRYGITKADTRLADGRSHKTFVDWIEQSKDQGYDLIVDDNIMYNDGKPLNKLTVGEYEALKEQLNQIMTIEENLRTIKTEQGKIELEALTTEIADSITAKNKIKTHNLVADDNAIKQTIAGVHYGLAKVETTMMQVDGNNQGLLWLHGYKPVSDALDNKNIRMTKEQAKVEAIFRKHFTQKELNSLSDKTIAIEGLNETIDNYGLKNKVKNKIKGFISFNNKEVLHSKENLLCVALNLGNGINRQRLLASGLTQDNILAITDKLTQKDWEFCQDIWDFLESFREESFALEERLRGLRPQKVEASPVITKYGTFRGGYYPIAYDVKKSENARQFNEKELMKDEFGGTHTQTKQGHLKQRAKQGLGTPLIYNFGVLTSHAYNVVHDITMREAILDTAKIFRDKKVSTALTQSLGTKGHGIFMPWLKDIAREKKEPSTYIESSMRWFRSRTTTFVLGYKLGTVILQSTGFAIAANRIGAKNLALGFKKVFGNGLNPIEQTKQINALWAETKDLSQFMAGRLKSFDRDIKDAGNFLEIESGVVKFTQKHALTAIGYAQLGVDMVVFHGALEQGIKLYNGNMKKAVAHADQVVRLTQGSGRVSDLSAIQRGSELTKIMTMFYSFFNTMYNLTALNFTEIQRAETKGSQISLTANFILWTQLIPLAMSIAFQALKGKEMPDDEEAWLKMIGLEFLQQTVGMFPFARDFASVAQGYNYQLSPVVGSVNMLVRSSYDILTVFGEDKKKKGKKKVRNEKLKKGVTGAIRTGGFVNGIASEGVARFVENIWNYMDGTSPELELRKTILR</sequence>
<feature type="compositionally biased region" description="Low complexity" evidence="2">
    <location>
        <begin position="10"/>
        <end position="19"/>
    </location>
</feature>
<accession>A0A1M7T829</accession>
<evidence type="ECO:0000256" key="2">
    <source>
        <dbReference type="SAM" id="MobiDB-lite"/>
    </source>
</evidence>